<feature type="region of interest" description="Disordered" evidence="2">
    <location>
        <begin position="466"/>
        <end position="495"/>
    </location>
</feature>
<dbReference type="PANTHER" id="PTHR37540">
    <property type="entry name" value="TRANSCRIPTION FACTOR (ACR-2), PUTATIVE-RELATED-RELATED"/>
    <property type="match status" value="1"/>
</dbReference>
<feature type="region of interest" description="Disordered" evidence="2">
    <location>
        <begin position="736"/>
        <end position="786"/>
    </location>
</feature>
<dbReference type="Pfam" id="PF11951">
    <property type="entry name" value="Fungal_trans_2"/>
    <property type="match status" value="1"/>
</dbReference>
<feature type="compositionally biased region" description="Low complexity" evidence="2">
    <location>
        <begin position="807"/>
        <end position="825"/>
    </location>
</feature>
<accession>A0A0G4KG94</accession>
<dbReference type="InterPro" id="IPR001138">
    <property type="entry name" value="Zn2Cys6_DnaBD"/>
</dbReference>
<evidence type="ECO:0000256" key="1">
    <source>
        <dbReference type="ARBA" id="ARBA00023242"/>
    </source>
</evidence>
<keyword evidence="3" id="KW-0812">Transmembrane</keyword>
<protein>
    <recommendedName>
        <fullName evidence="4">Zn(2)-C6 fungal-type domain-containing protein</fullName>
    </recommendedName>
</protein>
<dbReference type="PROSITE" id="PS00463">
    <property type="entry name" value="ZN2_CY6_FUNGAL_1"/>
    <property type="match status" value="1"/>
</dbReference>
<dbReference type="PROSITE" id="PS50048">
    <property type="entry name" value="ZN2_CY6_FUNGAL_2"/>
    <property type="match status" value="1"/>
</dbReference>
<dbReference type="InterPro" id="IPR036864">
    <property type="entry name" value="Zn2-C6_fun-type_DNA-bd_sf"/>
</dbReference>
<feature type="region of interest" description="Disordered" evidence="2">
    <location>
        <begin position="800"/>
        <end position="904"/>
    </location>
</feature>
<reference evidence="6" key="1">
    <citation type="submission" date="2015-05" db="EMBL/GenBank/DDBJ databases">
        <authorList>
            <person name="Fogelqvist Johan"/>
        </authorList>
    </citation>
    <scope>NUCLEOTIDE SEQUENCE [LARGE SCALE GENOMIC DNA]</scope>
</reference>
<feature type="compositionally biased region" description="Polar residues" evidence="2">
    <location>
        <begin position="931"/>
        <end position="940"/>
    </location>
</feature>
<gene>
    <name evidence="5" type="ORF">BN1723_008533</name>
</gene>
<dbReference type="Gene3D" id="4.10.240.10">
    <property type="entry name" value="Zn(2)-C6 fungal-type DNA-binding domain"/>
    <property type="match status" value="1"/>
</dbReference>
<dbReference type="Pfam" id="PF00172">
    <property type="entry name" value="Zn_clus"/>
    <property type="match status" value="1"/>
</dbReference>
<dbReference type="CDD" id="cd00067">
    <property type="entry name" value="GAL4"/>
    <property type="match status" value="1"/>
</dbReference>
<dbReference type="InterPro" id="IPR021858">
    <property type="entry name" value="Fun_TF"/>
</dbReference>
<dbReference type="GO" id="GO:0008270">
    <property type="term" value="F:zinc ion binding"/>
    <property type="evidence" value="ECO:0007669"/>
    <property type="project" value="InterPro"/>
</dbReference>
<feature type="domain" description="Zn(2)-C6 fungal-type" evidence="4">
    <location>
        <begin position="8"/>
        <end position="38"/>
    </location>
</feature>
<keyword evidence="3" id="KW-0472">Membrane</keyword>
<dbReference type="PANTHER" id="PTHR37540:SF5">
    <property type="entry name" value="TRANSCRIPTION FACTOR DOMAIN-CONTAINING PROTEIN"/>
    <property type="match status" value="1"/>
</dbReference>
<organism evidence="5 6">
    <name type="scientific">Verticillium longisporum</name>
    <name type="common">Verticillium dahliae var. longisporum</name>
    <dbReference type="NCBI Taxonomy" id="100787"/>
    <lineage>
        <taxon>Eukaryota</taxon>
        <taxon>Fungi</taxon>
        <taxon>Dikarya</taxon>
        <taxon>Ascomycota</taxon>
        <taxon>Pezizomycotina</taxon>
        <taxon>Sordariomycetes</taxon>
        <taxon>Hypocreomycetidae</taxon>
        <taxon>Glomerellales</taxon>
        <taxon>Plectosphaerellaceae</taxon>
        <taxon>Verticillium</taxon>
    </lineage>
</organism>
<evidence type="ECO:0000259" key="4">
    <source>
        <dbReference type="PROSITE" id="PS50048"/>
    </source>
</evidence>
<feature type="compositionally biased region" description="Polar residues" evidence="2">
    <location>
        <begin position="886"/>
        <end position="901"/>
    </location>
</feature>
<dbReference type="EMBL" id="CVQI01000225">
    <property type="protein sequence ID" value="CRJ92786.1"/>
    <property type="molecule type" value="Genomic_DNA"/>
</dbReference>
<proteinExistence type="predicted"/>
<dbReference type="SMART" id="SM00066">
    <property type="entry name" value="GAL4"/>
    <property type="match status" value="1"/>
</dbReference>
<feature type="transmembrane region" description="Helical" evidence="3">
    <location>
        <begin position="659"/>
        <end position="683"/>
    </location>
</feature>
<evidence type="ECO:0000313" key="5">
    <source>
        <dbReference type="EMBL" id="CRJ92786.1"/>
    </source>
</evidence>
<evidence type="ECO:0000256" key="2">
    <source>
        <dbReference type="SAM" id="MobiDB-lite"/>
    </source>
</evidence>
<feature type="compositionally biased region" description="Polar residues" evidence="2">
    <location>
        <begin position="749"/>
        <end position="771"/>
    </location>
</feature>
<keyword evidence="1" id="KW-0539">Nucleus</keyword>
<evidence type="ECO:0000313" key="6">
    <source>
        <dbReference type="Proteomes" id="UP000045706"/>
    </source>
</evidence>
<evidence type="ECO:0000256" key="3">
    <source>
        <dbReference type="SAM" id="Phobius"/>
    </source>
</evidence>
<feature type="region of interest" description="Disordered" evidence="2">
    <location>
        <begin position="687"/>
        <end position="712"/>
    </location>
</feature>
<name>A0A0G4KG94_VERLO</name>
<sequence>MRQTLRRSCAACARSKHSCDLRTPRCSRCLKRNVQCLYANEPLTASSVSSEQPGREEAWALTTYRFGSLDPFDSYPQTRLPRAQVQRLIHSFHNKIAFQYYPLDLSATSNPFLVSWWPLALGDPALFHVSLQTACLDEELLAQKGFQSSEVLMADSVALLRRKVEDLSLAVQDGTMNSVITLATIEYGKSNIEVSHTHVEGVKRLVQLRGGINAVRQTSPLTARMVSWASMLIMGHPQFETQDDAGIGDGIPPIPEWQLEPIGLDDYHVDLAPYEIDYAVSNVVGRLRSVFRQAEQVHFSTTRLHDLTCFVVHRLLRASPDPSISAPSPMSQCLRYATALYMFIIQGPTYYPHTVIMSDVIRNLIENHDQLDPSPFDIWIFTIGLAASVGTAQYQWFLERARAAATSLQLREWGHVLAHTRAILWSETLCEGDIFRPAWDEILCSPSSRAKSPSWVGCILSHGTDIGEDLDRSDPESSSTQARQITCDDSDYQSGAKGRKFQQCLTCLQESPYETASESDQMWFLYNLRYTLGHCIFGFPNSTGIGSGPCLTSSACGPLEDALTDNLSELDSTSQYGYCDADGGAMTSDAFGRCLDCVKVGGEHHLLSNFLVALDAGCQQRPNPGTLIGLNDTIFSATAIEAVDPSTLETKKPEQASVLTLPAIVGIAVGGFVLLLLASGCGYMHHRKRKARRESQNMSKKGARRHRPASSLSFRCQTHLTPRSPSFFPIGKEETATREKPFVDPAAALNSNPSISTNMSSAWNQSSASLPPTQPWRGKAPPQGHAKDALSLSTILPSHAQSSFYKPSPTDYTTPTSTTSTRSTTALLPVHHAPRTASYGASAPPRPPRSPATESYGSPLLSGATASPLLSQRGWPPQPVQPRSDAVSSSSPRQSHPQGQVLNILLGRETIAPVAQKRGVPVPALLGGGSPTESRTLQTSFPPPPSPKRR</sequence>
<keyword evidence="3" id="KW-1133">Transmembrane helix</keyword>
<dbReference type="SUPFAM" id="SSF57701">
    <property type="entry name" value="Zn2/Cys6 DNA-binding domain"/>
    <property type="match status" value="1"/>
</dbReference>
<feature type="compositionally biased region" description="Pro residues" evidence="2">
    <location>
        <begin position="941"/>
        <end position="950"/>
    </location>
</feature>
<dbReference type="AlphaFoldDB" id="A0A0G4KG94"/>
<dbReference type="GO" id="GO:0000981">
    <property type="term" value="F:DNA-binding transcription factor activity, RNA polymerase II-specific"/>
    <property type="evidence" value="ECO:0007669"/>
    <property type="project" value="InterPro"/>
</dbReference>
<feature type="region of interest" description="Disordered" evidence="2">
    <location>
        <begin position="918"/>
        <end position="950"/>
    </location>
</feature>
<dbReference type="Proteomes" id="UP000045706">
    <property type="component" value="Unassembled WGS sequence"/>
</dbReference>